<evidence type="ECO:0000313" key="6">
    <source>
        <dbReference type="EMBL" id="MDK7186762.1"/>
    </source>
</evidence>
<sequence length="366" mass="41659">MVNYRLNPSLKNNYQHQREIIDQRKYQPISAPIGNYRLDAKGNPILPKNVLMDDRDLSDVVPENVYPMRNNWDFQTASKRESNTEPFVRNYKNSFSSSRNSSLSIRRKQVPSTQSYMNGLKKGLPIGWHKIALGLVLVYAVMIWSGWEILPFNKINQVRVVGNQAVSAQSILEGVQWDPFAKAKPFLKRRPEIESFIRQMNPVVADVKIERPDWTGINFEVKEYQPVAFVKTDSGTFPFYSSGEVLEDQTSSLASMVDQLPLIDLSFDKQHLKELGQALSTLDPKVLLEVDSVAPSSDPQKTTHVELKMKDGNIVKAIIPTLAEKMAFYPQIKAQLKERQGTIDLEVGAYFTPFQEDTNSVKLNHN</sequence>
<dbReference type="PANTHER" id="PTHR37820:SF1">
    <property type="entry name" value="CELL DIVISION PROTEIN FTSQ"/>
    <property type="match status" value="1"/>
</dbReference>
<dbReference type="GO" id="GO:0005886">
    <property type="term" value="C:plasma membrane"/>
    <property type="evidence" value="ECO:0007669"/>
    <property type="project" value="TreeGrafter"/>
</dbReference>
<organism evidence="6 7">
    <name type="scientific">Facklamia hominis</name>
    <dbReference type="NCBI Taxonomy" id="178214"/>
    <lineage>
        <taxon>Bacteria</taxon>
        <taxon>Bacillati</taxon>
        <taxon>Bacillota</taxon>
        <taxon>Bacilli</taxon>
        <taxon>Lactobacillales</taxon>
        <taxon>Aerococcaceae</taxon>
        <taxon>Facklamia</taxon>
    </lineage>
</organism>
<dbReference type="AlphaFoldDB" id="A0AAJ1Q581"/>
<keyword evidence="4" id="KW-1133">Transmembrane helix</keyword>
<dbReference type="Proteomes" id="UP001229251">
    <property type="component" value="Unassembled WGS sequence"/>
</dbReference>
<dbReference type="RefSeq" id="WP_070609803.1">
    <property type="nucleotide sequence ID" value="NZ_JASOOE010000003.1"/>
</dbReference>
<keyword evidence="3" id="KW-0812">Transmembrane</keyword>
<dbReference type="EMBL" id="JASOOE010000003">
    <property type="protein sequence ID" value="MDK7186762.1"/>
    <property type="molecule type" value="Genomic_DNA"/>
</dbReference>
<evidence type="ECO:0000313" key="7">
    <source>
        <dbReference type="Proteomes" id="UP001229251"/>
    </source>
</evidence>
<dbReference type="Gene3D" id="3.40.50.10960">
    <property type="match status" value="1"/>
</dbReference>
<evidence type="ECO:0000256" key="4">
    <source>
        <dbReference type="ARBA" id="ARBA00022989"/>
    </source>
</evidence>
<dbReference type="InterPro" id="IPR050487">
    <property type="entry name" value="FtsQ_DivIB"/>
</dbReference>
<protein>
    <submittedName>
        <fullName evidence="6">FtsQ-type POTRA domain-containing protein</fullName>
    </submittedName>
</protein>
<reference evidence="6" key="1">
    <citation type="submission" date="2023-05" db="EMBL/GenBank/DDBJ databases">
        <title>Cataloging the Phylogenetic Diversity of Human Bladder Bacteria.</title>
        <authorList>
            <person name="Du J."/>
        </authorList>
    </citation>
    <scope>NUCLEOTIDE SEQUENCE</scope>
    <source>
        <strain evidence="6">UMB1231</strain>
    </source>
</reference>
<evidence type="ECO:0000256" key="1">
    <source>
        <dbReference type="ARBA" id="ARBA00022475"/>
    </source>
</evidence>
<keyword evidence="2" id="KW-0132">Cell division</keyword>
<dbReference type="GO" id="GO:0051301">
    <property type="term" value="P:cell division"/>
    <property type="evidence" value="ECO:0007669"/>
    <property type="project" value="UniProtKB-KW"/>
</dbReference>
<comment type="caution">
    <text evidence="6">The sequence shown here is derived from an EMBL/GenBank/DDBJ whole genome shotgun (WGS) entry which is preliminary data.</text>
</comment>
<evidence type="ECO:0000256" key="3">
    <source>
        <dbReference type="ARBA" id="ARBA00022692"/>
    </source>
</evidence>
<keyword evidence="4" id="KW-0472">Membrane</keyword>
<accession>A0AAJ1Q581</accession>
<keyword evidence="5" id="KW-0131">Cell cycle</keyword>
<proteinExistence type="predicted"/>
<keyword evidence="1" id="KW-1003">Cell membrane</keyword>
<name>A0AAJ1Q581_9LACT</name>
<gene>
    <name evidence="6" type="ORF">QP433_02085</name>
</gene>
<evidence type="ECO:0000256" key="2">
    <source>
        <dbReference type="ARBA" id="ARBA00022618"/>
    </source>
</evidence>
<dbReference type="PANTHER" id="PTHR37820">
    <property type="entry name" value="CELL DIVISION PROTEIN DIVIB"/>
    <property type="match status" value="1"/>
</dbReference>
<evidence type="ECO:0000256" key="5">
    <source>
        <dbReference type="ARBA" id="ARBA00023306"/>
    </source>
</evidence>